<keyword evidence="4 5" id="KW-0472">Membrane</keyword>
<dbReference type="GO" id="GO:0022857">
    <property type="term" value="F:transmembrane transporter activity"/>
    <property type="evidence" value="ECO:0007669"/>
    <property type="project" value="InterPro"/>
</dbReference>
<dbReference type="PANTHER" id="PTHR23523">
    <property type="match status" value="1"/>
</dbReference>
<evidence type="ECO:0000256" key="4">
    <source>
        <dbReference type="ARBA" id="ARBA00023136"/>
    </source>
</evidence>
<dbReference type="InterPro" id="IPR011701">
    <property type="entry name" value="MFS"/>
</dbReference>
<feature type="transmembrane region" description="Helical" evidence="5">
    <location>
        <begin position="61"/>
        <end position="80"/>
    </location>
</feature>
<protein>
    <submittedName>
        <fullName evidence="7">CP family cyanate transporter-like MFS transporter</fullName>
    </submittedName>
</protein>
<evidence type="ECO:0000256" key="3">
    <source>
        <dbReference type="ARBA" id="ARBA00022989"/>
    </source>
</evidence>
<dbReference type="PROSITE" id="PS50850">
    <property type="entry name" value="MFS"/>
    <property type="match status" value="1"/>
</dbReference>
<dbReference type="RefSeq" id="WP_182559672.1">
    <property type="nucleotide sequence ID" value="NZ_JACGWT010000002.1"/>
</dbReference>
<dbReference type="InterPro" id="IPR020846">
    <property type="entry name" value="MFS_dom"/>
</dbReference>
<feature type="transmembrane region" description="Helical" evidence="5">
    <location>
        <begin position="21"/>
        <end position="41"/>
    </location>
</feature>
<gene>
    <name evidence="7" type="ORF">FHX74_001770</name>
</gene>
<dbReference type="SUPFAM" id="SSF103473">
    <property type="entry name" value="MFS general substrate transporter"/>
    <property type="match status" value="1"/>
</dbReference>
<dbReference type="AlphaFoldDB" id="A0A7W3IS17"/>
<reference evidence="7 8" key="1">
    <citation type="submission" date="2020-07" db="EMBL/GenBank/DDBJ databases">
        <title>Sequencing the genomes of 1000 actinobacteria strains.</title>
        <authorList>
            <person name="Klenk H.-P."/>
        </authorList>
    </citation>
    <scope>NUCLEOTIDE SEQUENCE [LARGE SCALE GENOMIC DNA]</scope>
    <source>
        <strain evidence="7 8">DSM 100723</strain>
    </source>
</reference>
<dbReference type="GO" id="GO:0005886">
    <property type="term" value="C:plasma membrane"/>
    <property type="evidence" value="ECO:0007669"/>
    <property type="project" value="UniProtKB-SubCell"/>
</dbReference>
<dbReference type="EMBL" id="JACGWT010000002">
    <property type="protein sequence ID" value="MBA8794165.1"/>
    <property type="molecule type" value="Genomic_DNA"/>
</dbReference>
<feature type="transmembrane region" description="Helical" evidence="5">
    <location>
        <begin position="222"/>
        <end position="240"/>
    </location>
</feature>
<comment type="subcellular location">
    <subcellularLocation>
        <location evidence="1">Cell membrane</location>
        <topology evidence="1">Multi-pass membrane protein</topology>
    </subcellularLocation>
</comment>
<evidence type="ECO:0000256" key="2">
    <source>
        <dbReference type="ARBA" id="ARBA00022692"/>
    </source>
</evidence>
<keyword evidence="8" id="KW-1185">Reference proteome</keyword>
<keyword evidence="2 5" id="KW-0812">Transmembrane</keyword>
<dbReference type="Gene3D" id="1.20.1250.20">
    <property type="entry name" value="MFS general substrate transporter like domains"/>
    <property type="match status" value="1"/>
</dbReference>
<proteinExistence type="predicted"/>
<feature type="domain" description="Major facilitator superfamily (MFS) profile" evidence="6">
    <location>
        <begin position="22"/>
        <end position="403"/>
    </location>
</feature>
<evidence type="ECO:0000313" key="8">
    <source>
        <dbReference type="Proteomes" id="UP000523079"/>
    </source>
</evidence>
<feature type="transmembrane region" description="Helical" evidence="5">
    <location>
        <begin position="92"/>
        <end position="110"/>
    </location>
</feature>
<evidence type="ECO:0000256" key="1">
    <source>
        <dbReference type="ARBA" id="ARBA00004651"/>
    </source>
</evidence>
<accession>A0A7W3IS17</accession>
<organism evidence="7 8">
    <name type="scientific">Microlunatus kandeliicorticis</name>
    <dbReference type="NCBI Taxonomy" id="1759536"/>
    <lineage>
        <taxon>Bacteria</taxon>
        <taxon>Bacillati</taxon>
        <taxon>Actinomycetota</taxon>
        <taxon>Actinomycetes</taxon>
        <taxon>Propionibacteriales</taxon>
        <taxon>Propionibacteriaceae</taxon>
        <taxon>Microlunatus</taxon>
    </lineage>
</organism>
<dbReference type="InterPro" id="IPR052524">
    <property type="entry name" value="MFS_Cyanate_Porter"/>
</dbReference>
<evidence type="ECO:0000256" key="5">
    <source>
        <dbReference type="SAM" id="Phobius"/>
    </source>
</evidence>
<dbReference type="Proteomes" id="UP000523079">
    <property type="component" value="Unassembled WGS sequence"/>
</dbReference>
<feature type="transmembrane region" description="Helical" evidence="5">
    <location>
        <begin position="288"/>
        <end position="308"/>
    </location>
</feature>
<keyword evidence="3 5" id="KW-1133">Transmembrane helix</keyword>
<comment type="caution">
    <text evidence="7">The sequence shown here is derived from an EMBL/GenBank/DDBJ whole genome shotgun (WGS) entry which is preliminary data.</text>
</comment>
<evidence type="ECO:0000259" key="6">
    <source>
        <dbReference type="PROSITE" id="PS50850"/>
    </source>
</evidence>
<feature type="transmembrane region" description="Helical" evidence="5">
    <location>
        <begin position="375"/>
        <end position="398"/>
    </location>
</feature>
<feature type="transmembrane region" description="Helical" evidence="5">
    <location>
        <begin position="314"/>
        <end position="334"/>
    </location>
</feature>
<sequence>MPSPPVDRPDGTDGGGAAARLPAAVALPGVLLLALNLRIVVGSLGVLLPQVRADLDMSTTVAGVLTTVPVLCFALFGFAANAVAGRIGLHRTAGLAMLALTAGLLLRPALGSAWPFVLVTALATAGAALGNVILPGLTRRHFPDRIRGVSALYGAFLVGGATLASATTVPLAGLLGGWRPGLRIWAVVSGAALVVWLLLSIRDRPAPGASRGTPLRTLARSRLAWTLALLFAVQSATAYAQFGWYPAILVDGGLDPGEAALMLAIVTGVSVPLTLALPALIRWSGDRVLLPIGFGVVTALGWLGVLLAPTILPWLSALLLGAGSTVFTWVLAVLGQRSRTTEGTVALSGFVQSIGYLIASVGPFGVGLLHELTGAWTVPLGVLLGLAVLIGVLGSLAARHRYVEDELVGAQWPT</sequence>
<feature type="transmembrane region" description="Helical" evidence="5">
    <location>
        <begin position="149"/>
        <end position="176"/>
    </location>
</feature>
<dbReference type="Pfam" id="PF07690">
    <property type="entry name" value="MFS_1"/>
    <property type="match status" value="1"/>
</dbReference>
<dbReference type="PANTHER" id="PTHR23523:SF2">
    <property type="entry name" value="2-NITROIMIDAZOLE TRANSPORTER"/>
    <property type="match status" value="1"/>
</dbReference>
<feature type="transmembrane region" description="Helical" evidence="5">
    <location>
        <begin position="260"/>
        <end position="281"/>
    </location>
</feature>
<feature type="transmembrane region" description="Helical" evidence="5">
    <location>
        <begin position="116"/>
        <end position="137"/>
    </location>
</feature>
<feature type="transmembrane region" description="Helical" evidence="5">
    <location>
        <begin position="182"/>
        <end position="201"/>
    </location>
</feature>
<name>A0A7W3IS17_9ACTN</name>
<feature type="transmembrane region" description="Helical" evidence="5">
    <location>
        <begin position="346"/>
        <end position="369"/>
    </location>
</feature>
<dbReference type="InterPro" id="IPR036259">
    <property type="entry name" value="MFS_trans_sf"/>
</dbReference>
<evidence type="ECO:0000313" key="7">
    <source>
        <dbReference type="EMBL" id="MBA8794165.1"/>
    </source>
</evidence>